<dbReference type="GO" id="GO:0016020">
    <property type="term" value="C:membrane"/>
    <property type="evidence" value="ECO:0007669"/>
    <property type="project" value="UniProtKB-SubCell"/>
</dbReference>
<dbReference type="Gene3D" id="1.10.1450.10">
    <property type="entry name" value="Tetraspanin"/>
    <property type="match status" value="1"/>
</dbReference>
<evidence type="ECO:0000313" key="7">
    <source>
        <dbReference type="EMBL" id="VDO78667.1"/>
    </source>
</evidence>
<keyword evidence="2 6" id="KW-0812">Transmembrane</keyword>
<keyword evidence="4 6" id="KW-0472">Membrane</keyword>
<dbReference type="Pfam" id="PF00335">
    <property type="entry name" value="Tetraspanin"/>
    <property type="match status" value="1"/>
</dbReference>
<dbReference type="AlphaFoldDB" id="A0A0N4X5P3"/>
<evidence type="ECO:0000313" key="8">
    <source>
        <dbReference type="Proteomes" id="UP000268014"/>
    </source>
</evidence>
<accession>A0A0N4X5P3</accession>
<dbReference type="SUPFAM" id="SSF48652">
    <property type="entry name" value="Tetraspanin"/>
    <property type="match status" value="1"/>
</dbReference>
<comment type="subcellular location">
    <subcellularLocation>
        <location evidence="1">Membrane</location>
        <topology evidence="1">Multi-pass membrane protein</topology>
    </subcellularLocation>
</comment>
<evidence type="ECO:0000256" key="5">
    <source>
        <dbReference type="SAM" id="MobiDB-lite"/>
    </source>
</evidence>
<reference evidence="7 8" key="2">
    <citation type="submission" date="2018-11" db="EMBL/GenBank/DDBJ databases">
        <authorList>
            <consortium name="Pathogen Informatics"/>
        </authorList>
    </citation>
    <scope>NUCLEOTIDE SEQUENCE [LARGE SCALE GENOMIC DNA]</scope>
    <source>
        <strain evidence="7 8">MHpl1</strain>
    </source>
</reference>
<name>A0A0N4X5P3_HAEPC</name>
<feature type="transmembrane region" description="Helical" evidence="6">
    <location>
        <begin position="105"/>
        <end position="126"/>
    </location>
</feature>
<evidence type="ECO:0000313" key="9">
    <source>
        <dbReference type="WBParaSite" id="HPLM_0001968501-mRNA-1"/>
    </source>
</evidence>
<reference evidence="9" key="1">
    <citation type="submission" date="2017-02" db="UniProtKB">
        <authorList>
            <consortium name="WormBaseParasite"/>
        </authorList>
    </citation>
    <scope>IDENTIFICATION</scope>
</reference>
<dbReference type="EMBL" id="UZAF01021502">
    <property type="protein sequence ID" value="VDO78667.1"/>
    <property type="molecule type" value="Genomic_DNA"/>
</dbReference>
<dbReference type="OMA" id="HERWYKS"/>
<feature type="transmembrane region" description="Helical" evidence="6">
    <location>
        <begin position="21"/>
        <end position="45"/>
    </location>
</feature>
<dbReference type="Proteomes" id="UP000268014">
    <property type="component" value="Unassembled WGS sequence"/>
</dbReference>
<dbReference type="InterPro" id="IPR018499">
    <property type="entry name" value="Tetraspanin/Peripherin"/>
</dbReference>
<dbReference type="OrthoDB" id="5829140at2759"/>
<evidence type="ECO:0000256" key="4">
    <source>
        <dbReference type="ARBA" id="ARBA00023136"/>
    </source>
</evidence>
<evidence type="ECO:0000256" key="3">
    <source>
        <dbReference type="ARBA" id="ARBA00022989"/>
    </source>
</evidence>
<dbReference type="CDD" id="cd03127">
    <property type="entry name" value="tetraspanin_LEL"/>
    <property type="match status" value="1"/>
</dbReference>
<dbReference type="WBParaSite" id="HPLM_0001968501-mRNA-1">
    <property type="protein sequence ID" value="HPLM_0001968501-mRNA-1"/>
    <property type="gene ID" value="HPLM_0001968501"/>
</dbReference>
<keyword evidence="8" id="KW-1185">Reference proteome</keyword>
<evidence type="ECO:0000256" key="6">
    <source>
        <dbReference type="SAM" id="Phobius"/>
    </source>
</evidence>
<proteinExistence type="predicted"/>
<protein>
    <submittedName>
        <fullName evidence="9">Tetraspanin</fullName>
    </submittedName>
</protein>
<sequence length="368" mass="40241">MVLLSCRASPFRRAVFRCTATLAFSMSMLVLCVVVSQEAFAYLTLLRSDIIPLLEVSMPIINRKALGVAALSVITICAQVWSANVVQGQAITRLRVEMKTASEKALFMCLAVAALLMSVVLSIVYAKEFKRALADGLLRKIADYDNNPEARYVVDKLQTEYDCCGIGSAEDYEDLSTIDLYGSVNPMPREKTLQSCPHDETSCLYPLSCCLSVECTEYRLAELNIEGDIFHERWYKSTGCLSALLTSNQGVLDPMLPIWLLSVAIVSEIVALVFAQLTLTSYLTLAESGLSEADESVAWLLPLSYPDPEDIVQHLTDWAQELYALDEGGDEGEGAAIKKPQLGGRFPTSSGVKPEQVTRNAAAVAALK</sequence>
<feature type="transmembrane region" description="Helical" evidence="6">
    <location>
        <begin position="65"/>
        <end position="84"/>
    </location>
</feature>
<evidence type="ECO:0000256" key="2">
    <source>
        <dbReference type="ARBA" id="ARBA00022692"/>
    </source>
</evidence>
<dbReference type="STRING" id="6290.A0A0N4X5P3"/>
<gene>
    <name evidence="7" type="ORF">HPLM_LOCUS19677</name>
</gene>
<evidence type="ECO:0000256" key="1">
    <source>
        <dbReference type="ARBA" id="ARBA00004141"/>
    </source>
</evidence>
<organism evidence="9">
    <name type="scientific">Haemonchus placei</name>
    <name type="common">Barber's pole worm</name>
    <dbReference type="NCBI Taxonomy" id="6290"/>
    <lineage>
        <taxon>Eukaryota</taxon>
        <taxon>Metazoa</taxon>
        <taxon>Ecdysozoa</taxon>
        <taxon>Nematoda</taxon>
        <taxon>Chromadorea</taxon>
        <taxon>Rhabditida</taxon>
        <taxon>Rhabditina</taxon>
        <taxon>Rhabditomorpha</taxon>
        <taxon>Strongyloidea</taxon>
        <taxon>Trichostrongylidae</taxon>
        <taxon>Haemonchus</taxon>
    </lineage>
</organism>
<keyword evidence="3 6" id="KW-1133">Transmembrane helix</keyword>
<feature type="region of interest" description="Disordered" evidence="5">
    <location>
        <begin position="337"/>
        <end position="359"/>
    </location>
</feature>
<dbReference type="InterPro" id="IPR008952">
    <property type="entry name" value="Tetraspanin_EC2_sf"/>
</dbReference>